<dbReference type="InterPro" id="IPR011990">
    <property type="entry name" value="TPR-like_helical_dom_sf"/>
</dbReference>
<dbReference type="Pfam" id="PF13041">
    <property type="entry name" value="PPR_2"/>
    <property type="match status" value="6"/>
</dbReference>
<dbReference type="FunFam" id="1.25.40.10:FF:000090">
    <property type="entry name" value="Pentatricopeptide repeat-containing protein, chloroplastic"/>
    <property type="match status" value="1"/>
</dbReference>
<feature type="repeat" description="PPR" evidence="3">
    <location>
        <begin position="436"/>
        <end position="470"/>
    </location>
</feature>
<organism evidence="5 6">
    <name type="scientific">Gossypium barbadense</name>
    <name type="common">Sea Island cotton</name>
    <name type="synonym">Hibiscus barbadensis</name>
    <dbReference type="NCBI Taxonomy" id="3634"/>
    <lineage>
        <taxon>Eukaryota</taxon>
        <taxon>Viridiplantae</taxon>
        <taxon>Streptophyta</taxon>
        <taxon>Embryophyta</taxon>
        <taxon>Tracheophyta</taxon>
        <taxon>Spermatophyta</taxon>
        <taxon>Magnoliopsida</taxon>
        <taxon>eudicotyledons</taxon>
        <taxon>Gunneridae</taxon>
        <taxon>Pentapetalae</taxon>
        <taxon>rosids</taxon>
        <taxon>malvids</taxon>
        <taxon>Malvales</taxon>
        <taxon>Malvaceae</taxon>
        <taxon>Malvoideae</taxon>
        <taxon>Gossypium</taxon>
    </lineage>
</organism>
<dbReference type="GO" id="GO:0008270">
    <property type="term" value="F:zinc ion binding"/>
    <property type="evidence" value="ECO:0007669"/>
    <property type="project" value="InterPro"/>
</dbReference>
<dbReference type="OrthoDB" id="185373at2759"/>
<dbReference type="GO" id="GO:0003729">
    <property type="term" value="F:mRNA binding"/>
    <property type="evidence" value="ECO:0007669"/>
    <property type="project" value="UniProtKB-ARBA"/>
</dbReference>
<sequence>MAKAAPNLCFSPLTLNQNRKENFFSSQNGCFIHKPSLKTKIFSPIFSSCIPIRISATPTRTIDHQVTDYNAKILHFCQLGDLENAMELICMCQKSELETKTYSSVLQLCAGLKSFTDGKKVHSIIKSNSVGVDEALSLKLVSFYATCGDLKEGRRVFDTMEKKNVYLWNFMVSEYAKIGDFKESICLFKIMVEKGIEVNSYTFSCVLKCFAALGSLKEGECVHGYLLKLGFGSCNSVVNSLIAFYFKGKRPESAFELFDKLCDRDVISWNSMISGYVSNGLTERGLGIYKQMMYLGIDVDLATIISVLVGCANSGTLSLGKAVHSLAIKSSFERRINFSNTLLDMYSKCGDLDGALRVFEKMGERNVVSWTSMIAGYTRDGWSDGAIILLQQMEKEGVKLDVVAITSILHACARSGSLDNGKDVHDYIKANNMASNLFVCNALMDMYAKCGSMEGANSVFSTMVVKDIISWNTMVGATPTRTIDHQVTDYNAKILHFCQLGDLENAMELICMCQKSELETKTYSSVLQLCAGLKSFTDGKKVHSIIKSNSVGVDEALSLKLVSFYATCGDLKEGRRVFDTMEKKNVYLWNFMVSEYAKIGDFKESICLFKIMVEKGIEVNSYTFSCVLKCFAALGSLKEGECVHGYLLKLGFGSCNSVVNSLIAFYFKGKRPESAFELFDKLCDRDVISWNSMISGYVSNGLTERGLGIYKQMMYLGIDVDLATIISVLVGCANSGTLSLGKAVHSLAIKSSFERRINFSNTLLDMYSKCGDLDGALRVFEKMGERNVVSWTSMIAGYTRDGRSDGAIKLLQQMEKEGVKLDVVAITSILHACARSGSLDNGKDVHDYIKANNMESNLFVCNALMDMYAKCGSMEAANSVFSTMVVKDIISWNTMIGGYSKNCLPNEALKTFAAMLEELKPDSRTMACVLPACASLSALERGKEIHGYILRNGYSSDRHVANALVDLYVKCGVLGLARLLFDMIPSKDLVSWTVMIAGYGMHGYGNEAIATFNKMRDAGIEPDEVSFISILYACSHSGLLEQGWRFFYIMKNDFNIEPKLEHYACMVDLLSRTGNLSKAYEFIETLPIAPDATIWGALLCGCRNYHDIELAEKVAERVFELEPENSGYYVLLANIYAEAEKWEEVKRLREKIGKQGLRKNPGCSWIEIKGKVNLFVSGNNSSHPHSKNIESLLKKMRRKMKEEGHFPKTKYALINADEMQKEMALCGHSEKLAMAFGLLTLPPRKTIRVTKNLRVCGDCHEMAKFMSKETRREIVLRDSNRFHHFKDGYCSCRGFW</sequence>
<dbReference type="SUPFAM" id="SSF48452">
    <property type="entry name" value="TPR-like"/>
    <property type="match status" value="1"/>
</dbReference>
<dbReference type="InterPro" id="IPR002885">
    <property type="entry name" value="PPR_rpt"/>
</dbReference>
<evidence type="ECO:0000313" key="6">
    <source>
        <dbReference type="Proteomes" id="UP000239757"/>
    </source>
</evidence>
<gene>
    <name evidence="5" type="ORF">GOBAR_AA30383</name>
</gene>
<dbReference type="Gene3D" id="1.25.40.10">
    <property type="entry name" value="Tetratricopeptide repeat domain"/>
    <property type="match status" value="9"/>
</dbReference>
<evidence type="ECO:0000259" key="4">
    <source>
        <dbReference type="Pfam" id="PF14432"/>
    </source>
</evidence>
<dbReference type="FunFam" id="1.25.40.10:FF:000344">
    <property type="entry name" value="Pentatricopeptide repeat-containing protein"/>
    <property type="match status" value="2"/>
</dbReference>
<feature type="repeat" description="PPR" evidence="3">
    <location>
        <begin position="265"/>
        <end position="299"/>
    </location>
</feature>
<evidence type="ECO:0000256" key="3">
    <source>
        <dbReference type="PROSITE-ProRule" id="PRU00708"/>
    </source>
</evidence>
<dbReference type="Proteomes" id="UP000239757">
    <property type="component" value="Unassembled WGS sequence"/>
</dbReference>
<dbReference type="Pfam" id="PF01535">
    <property type="entry name" value="PPR"/>
    <property type="match status" value="5"/>
</dbReference>
<dbReference type="FunFam" id="1.25.40.10:FF:000031">
    <property type="entry name" value="Pentatricopeptide repeat-containing protein mitochondrial"/>
    <property type="match status" value="1"/>
</dbReference>
<dbReference type="InterPro" id="IPR032867">
    <property type="entry name" value="DYW_dom"/>
</dbReference>
<evidence type="ECO:0000256" key="1">
    <source>
        <dbReference type="ARBA" id="ARBA00006643"/>
    </source>
</evidence>
<feature type="repeat" description="PPR" evidence="3">
    <location>
        <begin position="164"/>
        <end position="198"/>
    </location>
</feature>
<accession>A0A2P5WGW1</accession>
<evidence type="ECO:0000256" key="2">
    <source>
        <dbReference type="ARBA" id="ARBA00022737"/>
    </source>
</evidence>
<dbReference type="EMBL" id="KZ667662">
    <property type="protein sequence ID" value="PPR90316.1"/>
    <property type="molecule type" value="Genomic_DNA"/>
</dbReference>
<dbReference type="Pfam" id="PF14432">
    <property type="entry name" value="DYW_deaminase"/>
    <property type="match status" value="1"/>
</dbReference>
<feature type="repeat" description="PPR" evidence="3">
    <location>
        <begin position="787"/>
        <end position="821"/>
    </location>
</feature>
<feature type="repeat" description="PPR" evidence="3">
    <location>
        <begin position="857"/>
        <end position="891"/>
    </location>
</feature>
<evidence type="ECO:0000313" key="5">
    <source>
        <dbReference type="EMBL" id="PPR90316.1"/>
    </source>
</evidence>
<feature type="repeat" description="PPR" evidence="3">
    <location>
        <begin position="686"/>
        <end position="720"/>
    </location>
</feature>
<protein>
    <recommendedName>
        <fullName evidence="4">DYW domain-containing protein</fullName>
    </recommendedName>
</protein>
<dbReference type="Pfam" id="PF20431">
    <property type="entry name" value="E_motif"/>
    <property type="match status" value="1"/>
</dbReference>
<dbReference type="PANTHER" id="PTHR24015:SF553">
    <property type="entry name" value="DYW DOMAIN-CONTAINING PROTEIN"/>
    <property type="match status" value="1"/>
</dbReference>
<dbReference type="FunFam" id="1.25.40.10:FF:000436">
    <property type="entry name" value="Pentatricopeptide repeat-containing protein At5g39350 family"/>
    <property type="match status" value="1"/>
</dbReference>
<comment type="similarity">
    <text evidence="1">Belongs to the PPR family. PCMP-H subfamily.</text>
</comment>
<proteinExistence type="inferred from homology"/>
<keyword evidence="2" id="KW-0677">Repeat</keyword>
<feature type="repeat" description="PPR" evidence="3">
    <location>
        <begin position="988"/>
        <end position="1022"/>
    </location>
</feature>
<reference evidence="5 6" key="1">
    <citation type="submission" date="2015-01" db="EMBL/GenBank/DDBJ databases">
        <title>Genome of allotetraploid Gossypium barbadense reveals genomic plasticity and fiber elongation in cotton evolution.</title>
        <authorList>
            <person name="Chen X."/>
            <person name="Liu X."/>
            <person name="Zhao B."/>
            <person name="Zheng H."/>
            <person name="Hu Y."/>
            <person name="Lu G."/>
            <person name="Yang C."/>
            <person name="Chen J."/>
            <person name="Shan C."/>
            <person name="Zhang L."/>
            <person name="Zhou Y."/>
            <person name="Wang L."/>
            <person name="Guo W."/>
            <person name="Bai Y."/>
            <person name="Ruan J."/>
            <person name="Shangguan X."/>
            <person name="Mao Y."/>
            <person name="Jiang J."/>
            <person name="Zhu Y."/>
            <person name="Lei J."/>
            <person name="Kang H."/>
            <person name="Chen S."/>
            <person name="He X."/>
            <person name="Wang R."/>
            <person name="Wang Y."/>
            <person name="Chen J."/>
            <person name="Wang L."/>
            <person name="Yu S."/>
            <person name="Wang B."/>
            <person name="Wei J."/>
            <person name="Song S."/>
            <person name="Lu X."/>
            <person name="Gao Z."/>
            <person name="Gu W."/>
            <person name="Deng X."/>
            <person name="Ma D."/>
            <person name="Wang S."/>
            <person name="Liang W."/>
            <person name="Fang L."/>
            <person name="Cai C."/>
            <person name="Zhu X."/>
            <person name="Zhou B."/>
            <person name="Zhang Y."/>
            <person name="Chen Z."/>
            <person name="Xu S."/>
            <person name="Zhu R."/>
            <person name="Wang S."/>
            <person name="Zhang T."/>
            <person name="Zhao G."/>
        </authorList>
    </citation>
    <scope>NUCLEOTIDE SEQUENCE [LARGE SCALE GENOMIC DNA]</scope>
    <source>
        <strain evidence="6">cv. Xinhai21</strain>
        <tissue evidence="5">Leaf</tissue>
    </source>
</reference>
<dbReference type="InterPro" id="IPR046848">
    <property type="entry name" value="E_motif"/>
</dbReference>
<dbReference type="FunFam" id="1.25.40.10:FF:000073">
    <property type="entry name" value="Pentatricopeptide repeat-containing protein chloroplastic"/>
    <property type="match status" value="1"/>
</dbReference>
<dbReference type="PROSITE" id="PS51375">
    <property type="entry name" value="PPR"/>
    <property type="match status" value="9"/>
</dbReference>
<feature type="repeat" description="PPR" evidence="3">
    <location>
        <begin position="366"/>
        <end position="400"/>
    </location>
</feature>
<dbReference type="InterPro" id="IPR046960">
    <property type="entry name" value="PPR_At4g14850-like_plant"/>
</dbReference>
<dbReference type="PANTHER" id="PTHR24015">
    <property type="entry name" value="OS07G0578800 PROTEIN-RELATED"/>
    <property type="match status" value="1"/>
</dbReference>
<name>A0A2P5WGW1_GOSBA</name>
<dbReference type="NCBIfam" id="TIGR00756">
    <property type="entry name" value="PPR"/>
    <property type="match status" value="12"/>
</dbReference>
<feature type="domain" description="DYW" evidence="4">
    <location>
        <begin position="1204"/>
        <end position="1296"/>
    </location>
</feature>
<dbReference type="GO" id="GO:0009451">
    <property type="term" value="P:RNA modification"/>
    <property type="evidence" value="ECO:0007669"/>
    <property type="project" value="InterPro"/>
</dbReference>
<feature type="repeat" description="PPR" evidence="3">
    <location>
        <begin position="585"/>
        <end position="619"/>
    </location>
</feature>